<evidence type="ECO:0000313" key="2">
    <source>
        <dbReference type="EMBL" id="ORY37552.1"/>
    </source>
</evidence>
<evidence type="ECO:0008006" key="4">
    <source>
        <dbReference type="Google" id="ProtNLM"/>
    </source>
</evidence>
<protein>
    <recommendedName>
        <fullName evidence="4">Karyogamy protein 5</fullName>
    </recommendedName>
</protein>
<keyword evidence="1" id="KW-0732">Signal</keyword>
<name>A0A1Y2BS24_9FUNG</name>
<evidence type="ECO:0000313" key="3">
    <source>
        <dbReference type="Proteomes" id="UP000193920"/>
    </source>
</evidence>
<dbReference type="STRING" id="1754190.A0A1Y2BS24"/>
<keyword evidence="3" id="KW-1185">Reference proteome</keyword>
<comment type="caution">
    <text evidence="2">The sequence shown here is derived from an EMBL/GenBank/DDBJ whole genome shotgun (WGS) entry which is preliminary data.</text>
</comment>
<proteinExistence type="predicted"/>
<dbReference type="Proteomes" id="UP000193920">
    <property type="component" value="Unassembled WGS sequence"/>
</dbReference>
<sequence length="703" mass="80010">MKMKFIFYNLIILCISYALASDSTEFTVEIKKNNALCILQITKYAECIASLNKATEGKDVSELNSDTMCPVFESKKCSSFVEDTYNNIECDATFGEITKYTYTYFRLYYLAFCTKTTGGKVCPFTNLITTSSITAEQTNKSLQESCEDKNCNKAFVTMAEIIDKNITNKYLYEYLISFAMNNSYKALARSFSENKCSSIDFITSNRDLFYGVEDLYDNIINIIYQLSFGNIPNYSEILKMISKAQISIDKNIDASEKCFNQFNNYSKCFKLFQNYESSKVASSSDITNMCKKFEDDDCSNLLSDLENNNINCSGTYASDTIYRAIFISLRFTYISACTKTENNKDYCPIAKYLQTSHKVGEITKDFLQAVTDNCNDNYCSDEFYKLTDIITESNIYNAVISTEFDYKSFFNKFKKHTCNTFKIGLGIFEIIEDIFSLIHQVVASVLDLGIDIIKGLTPEYENIKDGIEKLNKNTNIFGINKECLSQVWRYSSCVKLFISNDSYKDVKNITTSDICSIFEDKNCEAFVSDLLSEENKCISSSSNHEQIYKKIHETLKLTYLSTCSKTEDSDEYCPVVDFMKDGNITSEVDIKEYKEALQNTCEDITCNKSFTEVYKIIYDTSKETLEEQSTRRRDVSVNGNVEISADIDIDLSEAINLLENNKCTSFAKLMVKEDSNSSAGELATKISLISIVVFSIFSATLLF</sequence>
<feature type="signal peptide" evidence="1">
    <location>
        <begin position="1"/>
        <end position="20"/>
    </location>
</feature>
<dbReference type="OrthoDB" id="2143599at2759"/>
<organism evidence="2 3">
    <name type="scientific">Neocallimastix californiae</name>
    <dbReference type="NCBI Taxonomy" id="1754190"/>
    <lineage>
        <taxon>Eukaryota</taxon>
        <taxon>Fungi</taxon>
        <taxon>Fungi incertae sedis</taxon>
        <taxon>Chytridiomycota</taxon>
        <taxon>Chytridiomycota incertae sedis</taxon>
        <taxon>Neocallimastigomycetes</taxon>
        <taxon>Neocallimastigales</taxon>
        <taxon>Neocallimastigaceae</taxon>
        <taxon>Neocallimastix</taxon>
    </lineage>
</organism>
<dbReference type="EMBL" id="MCOG01000142">
    <property type="protein sequence ID" value="ORY37552.1"/>
    <property type="molecule type" value="Genomic_DNA"/>
</dbReference>
<evidence type="ECO:0000256" key="1">
    <source>
        <dbReference type="SAM" id="SignalP"/>
    </source>
</evidence>
<reference evidence="2 3" key="1">
    <citation type="submission" date="2016-08" db="EMBL/GenBank/DDBJ databases">
        <title>A Parts List for Fungal Cellulosomes Revealed by Comparative Genomics.</title>
        <authorList>
            <consortium name="DOE Joint Genome Institute"/>
            <person name="Haitjema C.H."/>
            <person name="Gilmore S.P."/>
            <person name="Henske J.K."/>
            <person name="Solomon K.V."/>
            <person name="De Groot R."/>
            <person name="Kuo A."/>
            <person name="Mondo S.J."/>
            <person name="Salamov A.A."/>
            <person name="Labutti K."/>
            <person name="Zhao Z."/>
            <person name="Chiniquy J."/>
            <person name="Barry K."/>
            <person name="Brewer H.M."/>
            <person name="Purvine S.O."/>
            <person name="Wright A.T."/>
            <person name="Boxma B."/>
            <person name="Van Alen T."/>
            <person name="Hackstein J.H."/>
            <person name="Baker S.E."/>
            <person name="Grigoriev I.V."/>
            <person name="O'Malley M.A."/>
        </authorList>
    </citation>
    <scope>NUCLEOTIDE SEQUENCE [LARGE SCALE GENOMIC DNA]</scope>
    <source>
        <strain evidence="2 3">G1</strain>
    </source>
</reference>
<feature type="chain" id="PRO_5012643799" description="Karyogamy protein 5" evidence="1">
    <location>
        <begin position="21"/>
        <end position="703"/>
    </location>
</feature>
<dbReference type="AlphaFoldDB" id="A0A1Y2BS24"/>
<accession>A0A1Y2BS24</accession>
<gene>
    <name evidence="2" type="ORF">LY90DRAFT_672821</name>
</gene>